<protein>
    <submittedName>
        <fullName evidence="7">CMGC protein kinase</fullName>
    </submittedName>
</protein>
<dbReference type="InterPro" id="IPR000719">
    <property type="entry name" value="Prot_kinase_dom"/>
</dbReference>
<dbReference type="SUPFAM" id="SSF56112">
    <property type="entry name" value="Protein kinase-like (PK-like)"/>
    <property type="match status" value="1"/>
</dbReference>
<dbReference type="GO" id="GO:0005524">
    <property type="term" value="F:ATP binding"/>
    <property type="evidence" value="ECO:0007669"/>
    <property type="project" value="UniProtKB-KW"/>
</dbReference>
<dbReference type="Gene3D" id="1.10.510.10">
    <property type="entry name" value="Transferase(Phosphotransferase) domain 1"/>
    <property type="match status" value="1"/>
</dbReference>
<dbReference type="Proteomes" id="UP000266188">
    <property type="component" value="Unassembled WGS sequence"/>
</dbReference>
<evidence type="ECO:0000259" key="6">
    <source>
        <dbReference type="PROSITE" id="PS50011"/>
    </source>
</evidence>
<dbReference type="InterPro" id="IPR011009">
    <property type="entry name" value="Kinase-like_dom_sf"/>
</dbReference>
<keyword evidence="8" id="KW-1185">Reference proteome</keyword>
<sequence>MTIGMVKTTIRNILAALDFLHTEASVIHTDLQLSNTLLGIKDDSILAQFEKAGFEAPIPRKTLQDRTIYVSRPLPLSYGTPVVCDFGEARLGIHCQQGDIMPDIYRAPEVILDMSWDYKIWDLFEHRHLFRARNTDNKLDDGHHLAEMISILGEPPLEFLSRSEKSRQFWDVNGKWSGAVPIPDHSLESLEGRLEGDEKDDFVRFLRLMLQWRPEERPTAKELLFDDWLMRGLFT</sequence>
<gene>
    <name evidence="7" type="ORF">PHISCL_09414</name>
</gene>
<dbReference type="PANTHER" id="PTHR45646">
    <property type="entry name" value="SERINE/THREONINE-PROTEIN KINASE DOA-RELATED"/>
    <property type="match status" value="1"/>
</dbReference>
<dbReference type="PANTHER" id="PTHR45646:SF11">
    <property type="entry name" value="SERINE_THREONINE-PROTEIN KINASE DOA"/>
    <property type="match status" value="1"/>
</dbReference>
<dbReference type="GO" id="GO:0005634">
    <property type="term" value="C:nucleus"/>
    <property type="evidence" value="ECO:0007669"/>
    <property type="project" value="TreeGrafter"/>
</dbReference>
<keyword evidence="1" id="KW-0723">Serine/threonine-protein kinase</keyword>
<evidence type="ECO:0000256" key="1">
    <source>
        <dbReference type="ARBA" id="ARBA00022527"/>
    </source>
</evidence>
<organism evidence="7 8">
    <name type="scientific">Aspergillus sclerotialis</name>
    <dbReference type="NCBI Taxonomy" id="2070753"/>
    <lineage>
        <taxon>Eukaryota</taxon>
        <taxon>Fungi</taxon>
        <taxon>Dikarya</taxon>
        <taxon>Ascomycota</taxon>
        <taxon>Pezizomycotina</taxon>
        <taxon>Eurotiomycetes</taxon>
        <taxon>Eurotiomycetidae</taxon>
        <taxon>Eurotiales</taxon>
        <taxon>Aspergillaceae</taxon>
        <taxon>Aspergillus</taxon>
        <taxon>Aspergillus subgen. Polypaecilum</taxon>
    </lineage>
</organism>
<evidence type="ECO:0000313" key="8">
    <source>
        <dbReference type="Proteomes" id="UP000266188"/>
    </source>
</evidence>
<dbReference type="EMBL" id="MVGC01000591">
    <property type="protein sequence ID" value="RJE18249.1"/>
    <property type="molecule type" value="Genomic_DNA"/>
</dbReference>
<proteinExistence type="predicted"/>
<dbReference type="AlphaFoldDB" id="A0A3A2Z5A8"/>
<dbReference type="OrthoDB" id="5979581at2759"/>
<evidence type="ECO:0000313" key="7">
    <source>
        <dbReference type="EMBL" id="RJE18249.1"/>
    </source>
</evidence>
<keyword evidence="4 7" id="KW-0418">Kinase</keyword>
<keyword evidence="3" id="KW-0547">Nucleotide-binding</keyword>
<evidence type="ECO:0000256" key="2">
    <source>
        <dbReference type="ARBA" id="ARBA00022679"/>
    </source>
</evidence>
<dbReference type="GO" id="GO:0043484">
    <property type="term" value="P:regulation of RNA splicing"/>
    <property type="evidence" value="ECO:0007669"/>
    <property type="project" value="TreeGrafter"/>
</dbReference>
<keyword evidence="2" id="KW-0808">Transferase</keyword>
<dbReference type="STRING" id="2070753.A0A3A2Z5A8"/>
<reference evidence="8" key="1">
    <citation type="submission" date="2017-02" db="EMBL/GenBank/DDBJ databases">
        <authorList>
            <person name="Tafer H."/>
            <person name="Lopandic K."/>
        </authorList>
    </citation>
    <scope>NUCLEOTIDE SEQUENCE [LARGE SCALE GENOMIC DNA]</scope>
    <source>
        <strain evidence="8">CBS 366.77</strain>
    </source>
</reference>
<name>A0A3A2Z5A8_9EURO</name>
<comment type="caution">
    <text evidence="7">The sequence shown here is derived from an EMBL/GenBank/DDBJ whole genome shotgun (WGS) entry which is preliminary data.</text>
</comment>
<dbReference type="GO" id="GO:0004674">
    <property type="term" value="F:protein serine/threonine kinase activity"/>
    <property type="evidence" value="ECO:0007669"/>
    <property type="project" value="UniProtKB-KW"/>
</dbReference>
<dbReference type="InterPro" id="IPR051175">
    <property type="entry name" value="CLK_kinases"/>
</dbReference>
<evidence type="ECO:0000256" key="5">
    <source>
        <dbReference type="ARBA" id="ARBA00022840"/>
    </source>
</evidence>
<keyword evidence="5" id="KW-0067">ATP-binding</keyword>
<accession>A0A3A2Z5A8</accession>
<evidence type="ECO:0000256" key="3">
    <source>
        <dbReference type="ARBA" id="ARBA00022741"/>
    </source>
</evidence>
<dbReference type="PROSITE" id="PS50011">
    <property type="entry name" value="PROTEIN_KINASE_DOM"/>
    <property type="match status" value="1"/>
</dbReference>
<feature type="domain" description="Protein kinase" evidence="6">
    <location>
        <begin position="1"/>
        <end position="229"/>
    </location>
</feature>
<evidence type="ECO:0000256" key="4">
    <source>
        <dbReference type="ARBA" id="ARBA00022777"/>
    </source>
</evidence>